<feature type="region of interest" description="Disordered" evidence="2">
    <location>
        <begin position="663"/>
        <end position="682"/>
    </location>
</feature>
<dbReference type="EMBL" id="MN342245">
    <property type="protein sequence ID" value="QHN73983.1"/>
    <property type="molecule type" value="Genomic_DNA"/>
</dbReference>
<feature type="transmembrane region" description="Helical" evidence="3">
    <location>
        <begin position="613"/>
        <end position="634"/>
    </location>
</feature>
<dbReference type="InterPro" id="IPR022048">
    <property type="entry name" value="Envelope_fusion-like"/>
</dbReference>
<gene>
    <name evidence="4" type="primary">ORF136</name>
</gene>
<accession>A0A6B9V0V3</accession>
<evidence type="ECO:0000256" key="2">
    <source>
        <dbReference type="SAM" id="MobiDB-lite"/>
    </source>
</evidence>
<evidence type="ECO:0000256" key="3">
    <source>
        <dbReference type="SAM" id="Phobius"/>
    </source>
</evidence>
<feature type="coiled-coil region" evidence="1">
    <location>
        <begin position="235"/>
        <end position="269"/>
    </location>
</feature>
<sequence>MLFAVITLLTLSLGEAKIVNVNPFKSEDVGGIYFEHVNAVNFVSDTWHFVIEVDHNYLFSKVHNVFDEAESLIRVAGSTEMNSCHNREVVKMDVHLHIMEKCKILQKYHRDIESKVKMIDEFVNDPAPDLVTKAPLFVESGPRRSRRSVAAVERLRDERRLSRRKRGAFDFVGKMDKYLFGVMDSDDAAELHRLAVGENSINSQVKNLTSAVIEMADNIDKRLRCIEQARDLDKCNYIEKKYQALKDELSEIERSYDKLNTAIDFAKGNRLSTYVITPETLMFAMANVTSKLPPDTSWPIETKLKQMHTLIDNVMNTHVFVTTNRKLLFILEVPLIKTASYNLFEAISVPMCSGGGGGGGRKNLAPPAENICAIVLPSSRYIGISNDKHTYIRMDDTLSCRQTEDRMLCFKPHTIYITAETALCDVRIMMKENVSTYDNCDVRVGRFNDEIFHPIADYNRWLYMVRVPTELNMLCSSLLDEDATVVLPAGVGVLSGDGSQSCELATKRSTISVHKLKSDLMSTIRINFTASLYDLNEAIETAKRIMLDGTKSSSSSSNNLNRDALKSVTIRLNELRKQMNNNTIFTGKEIGEGDDGGGWFDAFDFGFWKDVKIILYCALVVAIAVVAFKVYAFCGGCNTSRTKTTTIIRNNYDREMVYLKGAGSKSEPSAPSARKLYDEHAF</sequence>
<evidence type="ECO:0000256" key="1">
    <source>
        <dbReference type="SAM" id="Coils"/>
    </source>
</evidence>
<proteinExistence type="predicted"/>
<keyword evidence="3" id="KW-1133">Transmembrane helix</keyword>
<keyword evidence="3" id="KW-0472">Membrane</keyword>
<protein>
    <recommendedName>
        <fullName evidence="5">Fusion protein</fullName>
    </recommendedName>
</protein>
<evidence type="ECO:0008006" key="5">
    <source>
        <dbReference type="Google" id="ProtNLM"/>
    </source>
</evidence>
<reference evidence="4" key="1">
    <citation type="journal article" date="2019" name="Viruses">
        <title>Identification of Loci Associated with Enhanced Virulence in Spodoptera litura Nucleopolyhedrovirus Isolates Using Deep Sequencing.</title>
        <authorList>
            <person name="Zwart M.P."/>
            <person name="Ali G."/>
            <person name="Strien E.A.V."/>
            <person name="Schijlen E.G.W.M."/>
            <person name="Wang M."/>
            <person name="Werf W.V."/>
            <person name="Vlak J.M."/>
        </authorList>
    </citation>
    <scope>NUCLEOTIDE SEQUENCE</scope>
    <source>
        <strain evidence="4">G2</strain>
    </source>
</reference>
<keyword evidence="3" id="KW-0812">Transmembrane</keyword>
<organism evidence="4">
    <name type="scientific">Spodoptera litura multicapsid nucleopolyhedrovirus</name>
    <name type="common">SpltMNPV</name>
    <dbReference type="NCBI Taxonomy" id="46242"/>
    <lineage>
        <taxon>Viruses</taxon>
        <taxon>Viruses incertae sedis</taxon>
        <taxon>Naldaviricetes</taxon>
        <taxon>Lefavirales</taxon>
        <taxon>Baculoviridae</taxon>
        <taxon>Alphabaculovirus</taxon>
        <taxon>Alphabaculovirus spliturae</taxon>
    </lineage>
</organism>
<name>A0A6B9V0V3_NPVST</name>
<organismHost>
    <name type="scientific">Lepidoptera</name>
    <name type="common">moths &amp; butterflies</name>
    <dbReference type="NCBI Taxonomy" id="7088"/>
</organismHost>
<dbReference type="Pfam" id="PF12259">
    <property type="entry name" value="Baculo_F"/>
    <property type="match status" value="1"/>
</dbReference>
<keyword evidence="1" id="KW-0175">Coiled coil</keyword>
<evidence type="ECO:0000313" key="4">
    <source>
        <dbReference type="EMBL" id="QHN73983.1"/>
    </source>
</evidence>